<dbReference type="Pfam" id="PF16870">
    <property type="entry name" value="OxoGdeHyase_C"/>
    <property type="match status" value="1"/>
</dbReference>
<keyword evidence="7" id="KW-1185">Reference proteome</keyword>
<protein>
    <recommendedName>
        <fullName evidence="5">2-oxoglutarate dehydrogenase E1 component/KDG C-terminal domain-containing protein</fullName>
    </recommendedName>
</protein>
<organism evidence="6 7">
    <name type="scientific">Gonium pectorale</name>
    <name type="common">Green alga</name>
    <dbReference type="NCBI Taxonomy" id="33097"/>
    <lineage>
        <taxon>Eukaryota</taxon>
        <taxon>Viridiplantae</taxon>
        <taxon>Chlorophyta</taxon>
        <taxon>core chlorophytes</taxon>
        <taxon>Chlorophyceae</taxon>
        <taxon>CS clade</taxon>
        <taxon>Chlamydomonadales</taxon>
        <taxon>Volvocaceae</taxon>
        <taxon>Gonium</taxon>
    </lineage>
</organism>
<evidence type="ECO:0000256" key="4">
    <source>
        <dbReference type="ARBA" id="ARBA00023052"/>
    </source>
</evidence>
<keyword evidence="3" id="KW-0560">Oxidoreductase</keyword>
<dbReference type="GO" id="GO:0005739">
    <property type="term" value="C:mitochondrion"/>
    <property type="evidence" value="ECO:0007669"/>
    <property type="project" value="TreeGrafter"/>
</dbReference>
<dbReference type="InterPro" id="IPR042179">
    <property type="entry name" value="KGD_C_sf"/>
</dbReference>
<dbReference type="GO" id="GO:0004591">
    <property type="term" value="F:oxoglutarate dehydrogenase (succinyl-transferring) activity"/>
    <property type="evidence" value="ECO:0007669"/>
    <property type="project" value="TreeGrafter"/>
</dbReference>
<dbReference type="OrthoDB" id="413077at2759"/>
<dbReference type="GO" id="GO:0030976">
    <property type="term" value="F:thiamine pyrophosphate binding"/>
    <property type="evidence" value="ECO:0007669"/>
    <property type="project" value="InterPro"/>
</dbReference>
<dbReference type="PANTHER" id="PTHR23152:SF4">
    <property type="entry name" value="2-OXOADIPATE DEHYDROGENASE COMPLEX COMPONENT E1"/>
    <property type="match status" value="1"/>
</dbReference>
<feature type="domain" description="2-oxoglutarate dehydrogenase E1 component/KDG C-terminal" evidence="5">
    <location>
        <begin position="11"/>
        <end position="120"/>
    </location>
</feature>
<dbReference type="STRING" id="33097.A0A150H223"/>
<keyword evidence="4" id="KW-0786">Thiamine pyrophosphate</keyword>
<dbReference type="GO" id="GO:0006099">
    <property type="term" value="P:tricarboxylic acid cycle"/>
    <property type="evidence" value="ECO:0007669"/>
    <property type="project" value="TreeGrafter"/>
</dbReference>
<evidence type="ECO:0000256" key="3">
    <source>
        <dbReference type="ARBA" id="ARBA00023002"/>
    </source>
</evidence>
<evidence type="ECO:0000313" key="6">
    <source>
        <dbReference type="EMBL" id="KXZ56063.1"/>
    </source>
</evidence>
<evidence type="ECO:0000313" key="7">
    <source>
        <dbReference type="Proteomes" id="UP000075714"/>
    </source>
</evidence>
<gene>
    <name evidence="6" type="ORF">GPECTOR_2g945</name>
</gene>
<proteinExistence type="inferred from homology"/>
<name>A0A150H223_GONPE</name>
<dbReference type="EMBL" id="LSYV01000003">
    <property type="protein sequence ID" value="KXZ56063.1"/>
    <property type="molecule type" value="Genomic_DNA"/>
</dbReference>
<dbReference type="GO" id="GO:0045252">
    <property type="term" value="C:oxoglutarate dehydrogenase complex"/>
    <property type="evidence" value="ECO:0007669"/>
    <property type="project" value="TreeGrafter"/>
</dbReference>
<evidence type="ECO:0000256" key="1">
    <source>
        <dbReference type="ARBA" id="ARBA00001964"/>
    </source>
</evidence>
<evidence type="ECO:0000259" key="5">
    <source>
        <dbReference type="Pfam" id="PF16870"/>
    </source>
</evidence>
<sequence>MAVCSRVPRDYDLYAERAKQGKEGQVAIVRVEQLAPFPFDLVCREIRRYPNAQLLWCQEEPMNMGAYLHVQPRFDTCLREEGRPMMGRMPYAGRPPSAATATGFGQVHAREQAQLINDALNVQYAYP</sequence>
<accession>A0A150H223</accession>
<reference evidence="7" key="1">
    <citation type="journal article" date="2016" name="Nat. Commun.">
        <title>The Gonium pectorale genome demonstrates co-option of cell cycle regulation during the evolution of multicellularity.</title>
        <authorList>
            <person name="Hanschen E.R."/>
            <person name="Marriage T.N."/>
            <person name="Ferris P.J."/>
            <person name="Hamaji T."/>
            <person name="Toyoda A."/>
            <person name="Fujiyama A."/>
            <person name="Neme R."/>
            <person name="Noguchi H."/>
            <person name="Minakuchi Y."/>
            <person name="Suzuki M."/>
            <person name="Kawai-Toyooka H."/>
            <person name="Smith D.R."/>
            <person name="Sparks H."/>
            <person name="Anderson J."/>
            <person name="Bakaric R."/>
            <person name="Luria V."/>
            <person name="Karger A."/>
            <person name="Kirschner M.W."/>
            <person name="Durand P.M."/>
            <person name="Michod R.E."/>
            <person name="Nozaki H."/>
            <person name="Olson B.J."/>
        </authorList>
    </citation>
    <scope>NUCLEOTIDE SEQUENCE [LARGE SCALE GENOMIC DNA]</scope>
    <source>
        <strain evidence="7">NIES-2863</strain>
    </source>
</reference>
<evidence type="ECO:0000256" key="2">
    <source>
        <dbReference type="ARBA" id="ARBA00006936"/>
    </source>
</evidence>
<comment type="similarity">
    <text evidence="2">Belongs to the alpha-ketoglutarate dehydrogenase family.</text>
</comment>
<dbReference type="Gene3D" id="3.40.50.11610">
    <property type="entry name" value="Multifunctional 2-oxoglutarate metabolism enzyme, C-terminal domain"/>
    <property type="match status" value="1"/>
</dbReference>
<dbReference type="InterPro" id="IPR031717">
    <property type="entry name" value="ODO-1/KGD_C"/>
</dbReference>
<dbReference type="Proteomes" id="UP000075714">
    <property type="component" value="Unassembled WGS sequence"/>
</dbReference>
<comment type="caution">
    <text evidence="6">The sequence shown here is derived from an EMBL/GenBank/DDBJ whole genome shotgun (WGS) entry which is preliminary data.</text>
</comment>
<comment type="cofactor">
    <cofactor evidence="1">
        <name>thiamine diphosphate</name>
        <dbReference type="ChEBI" id="CHEBI:58937"/>
    </cofactor>
</comment>
<dbReference type="InterPro" id="IPR011603">
    <property type="entry name" value="2oxoglutarate_DH_E1"/>
</dbReference>
<dbReference type="PANTHER" id="PTHR23152">
    <property type="entry name" value="2-OXOGLUTARATE DEHYDROGENASE"/>
    <property type="match status" value="1"/>
</dbReference>
<dbReference type="AlphaFoldDB" id="A0A150H223"/>